<evidence type="ECO:0000313" key="2">
    <source>
        <dbReference type="EMBL" id="ETL34195.1"/>
    </source>
</evidence>
<dbReference type="Proteomes" id="UP000053236">
    <property type="component" value="Unassembled WGS sequence"/>
</dbReference>
<dbReference type="Proteomes" id="UP000053864">
    <property type="component" value="Unassembled WGS sequence"/>
</dbReference>
<dbReference type="EMBL" id="KI687653">
    <property type="protein sequence ID" value="ETK80776.1"/>
    <property type="molecule type" value="Genomic_DNA"/>
</dbReference>
<sequence length="82" mass="9337">MDKSDAGKLNNHLVDNTKSKQAWNQWLVSSRGKTVKLLIFEYGLAISKAKDLEQFWLPASDLSIRIVLELQQNVPIAKLQRS</sequence>
<name>W2GEU6_PHYNI</name>
<gene>
    <name evidence="1" type="ORF">L915_13644</name>
    <name evidence="2" type="ORF">L916_13539</name>
</gene>
<dbReference type="VEuPathDB" id="FungiDB:PPTG_14705"/>
<accession>W2GEU6</accession>
<evidence type="ECO:0000313" key="1">
    <source>
        <dbReference type="EMBL" id="ETK80776.1"/>
    </source>
</evidence>
<proteinExistence type="predicted"/>
<reference evidence="1" key="1">
    <citation type="submission" date="2013-11" db="EMBL/GenBank/DDBJ databases">
        <title>The Genome Sequence of Phytophthora parasitica CJ02B3.</title>
        <authorList>
            <consortium name="The Broad Institute Genomics Platform"/>
            <person name="Russ C."/>
            <person name="Tyler B."/>
            <person name="Panabieres F."/>
            <person name="Shan W."/>
            <person name="Tripathy S."/>
            <person name="Grunwald N."/>
            <person name="Machado M."/>
            <person name="Johnson C.S."/>
            <person name="Arredondo F."/>
            <person name="Hong C."/>
            <person name="Coffey M."/>
            <person name="Young S.K."/>
            <person name="Zeng Q."/>
            <person name="Gargeya S."/>
            <person name="Fitzgerald M."/>
            <person name="Abouelleil A."/>
            <person name="Alvarado L."/>
            <person name="Chapman S.B."/>
            <person name="Gainer-Dewar J."/>
            <person name="Goldberg J."/>
            <person name="Griggs A."/>
            <person name="Gujja S."/>
            <person name="Hansen M."/>
            <person name="Howarth C."/>
            <person name="Imamovic A."/>
            <person name="Ireland A."/>
            <person name="Larimer J."/>
            <person name="McCowan C."/>
            <person name="Murphy C."/>
            <person name="Pearson M."/>
            <person name="Poon T.W."/>
            <person name="Priest M."/>
            <person name="Roberts A."/>
            <person name="Saif S."/>
            <person name="Shea T."/>
            <person name="Sykes S."/>
            <person name="Wortman J."/>
            <person name="Nusbaum C."/>
            <person name="Birren B."/>
        </authorList>
    </citation>
    <scope>NUCLEOTIDE SEQUENCE [LARGE SCALE GENOMIC DNA]</scope>
    <source>
        <strain evidence="1">CJ02B3</strain>
    </source>
</reference>
<dbReference type="EMBL" id="KI674396">
    <property type="protein sequence ID" value="ETL34195.1"/>
    <property type="molecule type" value="Genomic_DNA"/>
</dbReference>
<protein>
    <submittedName>
        <fullName evidence="1">Uncharacterized protein</fullName>
    </submittedName>
</protein>
<organism evidence="1">
    <name type="scientific">Phytophthora nicotianae</name>
    <name type="common">Potato buckeye rot agent</name>
    <name type="synonym">Phytophthora parasitica</name>
    <dbReference type="NCBI Taxonomy" id="4792"/>
    <lineage>
        <taxon>Eukaryota</taxon>
        <taxon>Sar</taxon>
        <taxon>Stramenopiles</taxon>
        <taxon>Oomycota</taxon>
        <taxon>Peronosporomycetes</taxon>
        <taxon>Peronosporales</taxon>
        <taxon>Peronosporaceae</taxon>
        <taxon>Phytophthora</taxon>
    </lineage>
</organism>
<dbReference type="AlphaFoldDB" id="W2GEU6"/>
<reference evidence="2" key="2">
    <citation type="submission" date="2013-11" db="EMBL/GenBank/DDBJ databases">
        <title>The Genome Sequence of Phytophthora parasitica CJ05E6.</title>
        <authorList>
            <consortium name="The Broad Institute Genomics Platform"/>
            <person name="Russ C."/>
            <person name="Tyler B."/>
            <person name="Panabieres F."/>
            <person name="Shan W."/>
            <person name="Tripathy S."/>
            <person name="Grunwald N."/>
            <person name="Machado M."/>
            <person name="Johnson C.S."/>
            <person name="Arredondo F."/>
            <person name="Hong C."/>
            <person name="Coffey M."/>
            <person name="Young S.K."/>
            <person name="Zeng Q."/>
            <person name="Gargeya S."/>
            <person name="Fitzgerald M."/>
            <person name="Abouelleil A."/>
            <person name="Alvarado L."/>
            <person name="Chapman S.B."/>
            <person name="Gainer-Dewar J."/>
            <person name="Goldberg J."/>
            <person name="Griggs A."/>
            <person name="Gujja S."/>
            <person name="Hansen M."/>
            <person name="Howarth C."/>
            <person name="Imamovic A."/>
            <person name="Ireland A."/>
            <person name="Larimer J."/>
            <person name="McCowan C."/>
            <person name="Murphy C."/>
            <person name="Pearson M."/>
            <person name="Poon T.W."/>
            <person name="Priest M."/>
            <person name="Roberts A."/>
            <person name="Saif S."/>
            <person name="Shea T."/>
            <person name="Sykes S."/>
            <person name="Wortman J."/>
            <person name="Nusbaum C."/>
            <person name="Birren B."/>
        </authorList>
    </citation>
    <scope>NUCLEOTIDE SEQUENCE [LARGE SCALE GENOMIC DNA]</scope>
    <source>
        <strain evidence="2">CJ05E6</strain>
    </source>
</reference>